<reference evidence="2 3" key="1">
    <citation type="submission" date="2020-09" db="EMBL/GenBank/DDBJ databases">
        <title>De no assembly of potato wild relative species, Solanum commersonii.</title>
        <authorList>
            <person name="Cho K."/>
        </authorList>
    </citation>
    <scope>NUCLEOTIDE SEQUENCE [LARGE SCALE GENOMIC DNA]</scope>
    <source>
        <strain evidence="2">LZ3.2</strain>
        <tissue evidence="2">Leaf</tissue>
    </source>
</reference>
<evidence type="ECO:0000259" key="1">
    <source>
        <dbReference type="SMART" id="SM00443"/>
    </source>
</evidence>
<dbReference type="Proteomes" id="UP000824120">
    <property type="component" value="Chromosome 2"/>
</dbReference>
<accession>A0A9J6A6E1</accession>
<protein>
    <recommendedName>
        <fullName evidence="1">G-patch domain-containing protein</fullName>
    </recommendedName>
</protein>
<name>A0A9J6A6E1_SOLCO</name>
<feature type="domain" description="G-patch" evidence="1">
    <location>
        <begin position="345"/>
        <end position="391"/>
    </location>
</feature>
<organism evidence="2 3">
    <name type="scientific">Solanum commersonii</name>
    <name type="common">Commerson's wild potato</name>
    <name type="synonym">Commerson's nightshade</name>
    <dbReference type="NCBI Taxonomy" id="4109"/>
    <lineage>
        <taxon>Eukaryota</taxon>
        <taxon>Viridiplantae</taxon>
        <taxon>Streptophyta</taxon>
        <taxon>Embryophyta</taxon>
        <taxon>Tracheophyta</taxon>
        <taxon>Spermatophyta</taxon>
        <taxon>Magnoliopsida</taxon>
        <taxon>eudicotyledons</taxon>
        <taxon>Gunneridae</taxon>
        <taxon>Pentapetalae</taxon>
        <taxon>asterids</taxon>
        <taxon>lamiids</taxon>
        <taxon>Solanales</taxon>
        <taxon>Solanaceae</taxon>
        <taxon>Solanoideae</taxon>
        <taxon>Solaneae</taxon>
        <taxon>Solanum</taxon>
    </lineage>
</organism>
<dbReference type="SMART" id="SM00443">
    <property type="entry name" value="G_patch"/>
    <property type="match status" value="1"/>
</dbReference>
<dbReference type="OrthoDB" id="1272705at2759"/>
<comment type="caution">
    <text evidence="2">The sequence shown here is derived from an EMBL/GenBank/DDBJ whole genome shotgun (WGS) entry which is preliminary data.</text>
</comment>
<dbReference type="PANTHER" id="PTHR32108:SF9">
    <property type="entry name" value="REVERSE TRANSCRIPTASE RNASE H-LIKE DOMAIN-CONTAINING PROTEIN"/>
    <property type="match status" value="1"/>
</dbReference>
<dbReference type="InterPro" id="IPR000467">
    <property type="entry name" value="G_patch_dom"/>
</dbReference>
<dbReference type="EMBL" id="JACXVP010000002">
    <property type="protein sequence ID" value="KAG5619938.1"/>
    <property type="molecule type" value="Genomic_DNA"/>
</dbReference>
<gene>
    <name evidence="2" type="ORF">H5410_005156</name>
</gene>
<sequence>MTRKDRTESKNDKVQNQMVAQESVSVEEVKMLRQQMAEIYEAWMNGQAPPSSIREYLNVNMPFPIQVSTSDLVYPPRFGPYVNTSNTAGTFLVHPLNPPMMNNPLFIPIVQTNAIPQPTLYHANTPGHKTENCWTLKRVIEKLIEDKVIEIRNEEASNVTNNPLPAHNKEHVVGMVDIYEDCEQTCRTKMESRDSKEESSMVSEPIQKAPIIVNGASSNFEDSRKLGLYVPGAVKRREVPLNGPKLYIPGKLQTFGQNQESVKEPIVIQIATQLSMTNTKTVLWNYNKVVVTHKGKEIIEETNKTRGLTRSGRCYAPKELRIDKQAKENQLPFSERKPIPQLHLSSASVMVVSQMVQNGYEPRKGLGLSLQGIVDPINPIGNQETFGLGFNPIRFDRKRAKDRKRNVWNLLKQIPHIAQSFVKSRGEPSPDFPIQNDVDEICQGIKEMFYDVNMTQIGKGTSHMDVQFIGPNVQLSTIGKPLLSLQGGSLGL</sequence>
<proteinExistence type="predicted"/>
<evidence type="ECO:0000313" key="2">
    <source>
        <dbReference type="EMBL" id="KAG5619938.1"/>
    </source>
</evidence>
<dbReference type="AlphaFoldDB" id="A0A9J6A6E1"/>
<dbReference type="PANTHER" id="PTHR32108">
    <property type="entry name" value="DNA-DIRECTED RNA POLYMERASE SUBUNIT ALPHA"/>
    <property type="match status" value="1"/>
</dbReference>
<keyword evidence="3" id="KW-1185">Reference proteome</keyword>
<dbReference type="GO" id="GO:0003676">
    <property type="term" value="F:nucleic acid binding"/>
    <property type="evidence" value="ECO:0007669"/>
    <property type="project" value="InterPro"/>
</dbReference>
<evidence type="ECO:0000313" key="3">
    <source>
        <dbReference type="Proteomes" id="UP000824120"/>
    </source>
</evidence>